<name>A0A1X7RJ35_ZYMT9</name>
<proteinExistence type="predicted"/>
<protein>
    <recommendedName>
        <fullName evidence="3">NAD dependent epimerase/dehydratase</fullName>
    </recommendedName>
</protein>
<reference evidence="1 2" key="1">
    <citation type="submission" date="2016-06" db="EMBL/GenBank/DDBJ databases">
        <authorList>
            <person name="Kjaerup R.B."/>
            <person name="Dalgaard T.S."/>
            <person name="Juul-Madsen H.R."/>
        </authorList>
    </citation>
    <scope>NUCLEOTIDE SEQUENCE [LARGE SCALE GENOMIC DNA]</scope>
</reference>
<dbReference type="InterPro" id="IPR027417">
    <property type="entry name" value="P-loop_NTPase"/>
</dbReference>
<keyword evidence="2" id="KW-1185">Reference proteome</keyword>
<sequence length="269" mass="29764">MGAEASKPQTGVKLQVIGAASPSTVCYIQPTIIKSIISRPRVAVRSIHSKTEAGSEDPDCANVYPKPEQRFFSPPSCTDGSTTAAPKTIVSGDETHITAWISILQHDPYRCLSDKAFVLDAFRTLTTGYVACADAPLAQVVPELQEINPDAIVLCTVRDPEAWVKSMGDTAGASLQALLAVMLFWVPCLRWLPRFLNAMMEGRYGELYRRAREGKVVMHGRAAWERHSKYLRSELPEEKLFLAPIGVEFPRNNDGKTTRGWRENRFGNG</sequence>
<accession>A0A1X7RJ35</accession>
<dbReference type="PANTHER" id="PTHR36978">
    <property type="entry name" value="P-LOOP CONTAINING NUCLEOTIDE TRIPHOSPHATE HYDROLASE"/>
    <property type="match status" value="1"/>
</dbReference>
<evidence type="ECO:0000313" key="2">
    <source>
        <dbReference type="Proteomes" id="UP000215127"/>
    </source>
</evidence>
<dbReference type="Gene3D" id="3.40.50.300">
    <property type="entry name" value="P-loop containing nucleotide triphosphate hydrolases"/>
    <property type="match status" value="1"/>
</dbReference>
<gene>
    <name evidence="1" type="ORF">ZT3D7_G2348</name>
</gene>
<dbReference type="AlphaFoldDB" id="A0A1X7RJ35"/>
<organism evidence="1 2">
    <name type="scientific">Zymoseptoria tritici (strain ST99CH_3D7)</name>
    <dbReference type="NCBI Taxonomy" id="1276538"/>
    <lineage>
        <taxon>Eukaryota</taxon>
        <taxon>Fungi</taxon>
        <taxon>Dikarya</taxon>
        <taxon>Ascomycota</taxon>
        <taxon>Pezizomycotina</taxon>
        <taxon>Dothideomycetes</taxon>
        <taxon>Dothideomycetidae</taxon>
        <taxon>Mycosphaerellales</taxon>
        <taxon>Mycosphaerellaceae</taxon>
        <taxon>Zymoseptoria</taxon>
    </lineage>
</organism>
<dbReference type="InterPro" id="IPR040632">
    <property type="entry name" value="Sulfotransfer_4"/>
</dbReference>
<evidence type="ECO:0000313" key="1">
    <source>
        <dbReference type="EMBL" id="SMQ47201.1"/>
    </source>
</evidence>
<dbReference type="EMBL" id="LT853693">
    <property type="protein sequence ID" value="SMQ47201.1"/>
    <property type="molecule type" value="Genomic_DNA"/>
</dbReference>
<evidence type="ECO:0008006" key="3">
    <source>
        <dbReference type="Google" id="ProtNLM"/>
    </source>
</evidence>
<dbReference type="STRING" id="1276538.A0A1X7RJ35"/>
<dbReference type="Proteomes" id="UP000215127">
    <property type="component" value="Chromosome 2"/>
</dbReference>
<dbReference type="Pfam" id="PF17784">
    <property type="entry name" value="Sulfotransfer_4"/>
    <property type="match status" value="1"/>
</dbReference>
<dbReference type="SUPFAM" id="SSF52540">
    <property type="entry name" value="P-loop containing nucleoside triphosphate hydrolases"/>
    <property type="match status" value="1"/>
</dbReference>
<dbReference type="PANTHER" id="PTHR36978:SF3">
    <property type="entry name" value="P-LOOP CONTAINING NUCLEOSIDE TRIPHOSPHATE HYDROLASE PROTEIN"/>
    <property type="match status" value="1"/>
</dbReference>